<proteinExistence type="inferred from homology"/>
<dbReference type="Gene3D" id="3.40.50.1820">
    <property type="entry name" value="alpha/beta hydrolase"/>
    <property type="match status" value="1"/>
</dbReference>
<dbReference type="RefSeq" id="WP_344280162.1">
    <property type="nucleotide sequence ID" value="NZ_BAAAHV010000017.1"/>
</dbReference>
<dbReference type="PANTHER" id="PTHR43248">
    <property type="entry name" value="2-SUCCINYL-6-HYDROXY-2,4-CYCLOHEXADIENE-1-CARBOXYLATE SYNTHASE"/>
    <property type="match status" value="1"/>
</dbReference>
<dbReference type="InterPro" id="IPR051601">
    <property type="entry name" value="Serine_prot/Carboxylest_S33"/>
</dbReference>
<dbReference type="PANTHER" id="PTHR43248:SF29">
    <property type="entry name" value="TRIPEPTIDYL AMINOPEPTIDASE"/>
    <property type="match status" value="1"/>
</dbReference>
<evidence type="ECO:0000259" key="5">
    <source>
        <dbReference type="Pfam" id="PF08386"/>
    </source>
</evidence>
<organism evidence="6 7">
    <name type="scientific">Amycolatopsis albidoflavus</name>
    <dbReference type="NCBI Taxonomy" id="102226"/>
    <lineage>
        <taxon>Bacteria</taxon>
        <taxon>Bacillati</taxon>
        <taxon>Actinomycetota</taxon>
        <taxon>Actinomycetes</taxon>
        <taxon>Pseudonocardiales</taxon>
        <taxon>Pseudonocardiaceae</taxon>
        <taxon>Amycolatopsis</taxon>
    </lineage>
</organism>
<gene>
    <name evidence="6" type="ORF">ACFSUT_02305</name>
</gene>
<dbReference type="SUPFAM" id="SSF53474">
    <property type="entry name" value="alpha/beta-Hydrolases"/>
    <property type="match status" value="1"/>
</dbReference>
<comment type="similarity">
    <text evidence="1">Belongs to the peptidase S33 family.</text>
</comment>
<dbReference type="Proteomes" id="UP001597542">
    <property type="component" value="Unassembled WGS sequence"/>
</dbReference>
<protein>
    <submittedName>
        <fullName evidence="6">Alpha/beta hydrolase</fullName>
    </submittedName>
</protein>
<keyword evidence="7" id="KW-1185">Reference proteome</keyword>
<evidence type="ECO:0000256" key="2">
    <source>
        <dbReference type="ARBA" id="ARBA00022729"/>
    </source>
</evidence>
<evidence type="ECO:0000256" key="1">
    <source>
        <dbReference type="ARBA" id="ARBA00010088"/>
    </source>
</evidence>
<dbReference type="InterPro" id="IPR029058">
    <property type="entry name" value="AB_hydrolase_fold"/>
</dbReference>
<name>A0ABW5HR24_9PSEU</name>
<sequence>MRRTLLVVLATAALTATAVPASAIQPALHWGKCPADISAPALQCASLEVPLDYRNPAGTKISVEISRLPSSDPAKRRGVLLFNPGGPGGTGLTFPLEMAQAGLPTSLLAEYDLIGFDPRGVVHSSPVSCDLKPEQLLTIVPNYAHNPAEVTAAATSAKQISRQCATSTSASILPYINTANTARDMDQIRAALGESKISYFGLSYGTYLGGVYASLFPERTDRVVLDSILGPDGYDITASRRFAEGMQDRFPDFAKWAAVRDSSYGLGATPAEVTANFFKLADKLDQHPTGGFDGSLFRSATHSLIYQTSAFPRLAQLWQAFRTDQAPPDDSLPSTSGPIQSQVTTMLSVVCGDHAWPRQISTYQRNVAHDRAAYPMLGGATANVWPCAAWSYQPSEPPVRFSDQGPSNLLLVQNLRDPATPLSGAQDTREAFGNRARMVTVDQGGHGVALPYLNSCGFNAVIDYLVHGNRPGTDKFCGAEANATRKLTPQQQQVADKITDRLRQY</sequence>
<feature type="signal peptide" evidence="4">
    <location>
        <begin position="1"/>
        <end position="23"/>
    </location>
</feature>
<keyword evidence="3 6" id="KW-0378">Hydrolase</keyword>
<dbReference type="Pfam" id="PF08386">
    <property type="entry name" value="Abhydrolase_4"/>
    <property type="match status" value="1"/>
</dbReference>
<keyword evidence="2 4" id="KW-0732">Signal</keyword>
<evidence type="ECO:0000256" key="4">
    <source>
        <dbReference type="SAM" id="SignalP"/>
    </source>
</evidence>
<reference evidence="7" key="1">
    <citation type="journal article" date="2019" name="Int. J. Syst. Evol. Microbiol.">
        <title>The Global Catalogue of Microorganisms (GCM) 10K type strain sequencing project: providing services to taxonomists for standard genome sequencing and annotation.</title>
        <authorList>
            <consortium name="The Broad Institute Genomics Platform"/>
            <consortium name="The Broad Institute Genome Sequencing Center for Infectious Disease"/>
            <person name="Wu L."/>
            <person name="Ma J."/>
        </authorList>
    </citation>
    <scope>NUCLEOTIDE SEQUENCE [LARGE SCALE GENOMIC DNA]</scope>
    <source>
        <strain evidence="7">CGMCC 4.7638</strain>
    </source>
</reference>
<evidence type="ECO:0000313" key="7">
    <source>
        <dbReference type="Proteomes" id="UP001597542"/>
    </source>
</evidence>
<feature type="chain" id="PRO_5046008598" evidence="4">
    <location>
        <begin position="24"/>
        <end position="505"/>
    </location>
</feature>
<accession>A0ABW5HR24</accession>
<feature type="domain" description="Peptidase S33 tripeptidyl aminopeptidase-like C-terminal" evidence="5">
    <location>
        <begin position="382"/>
        <end position="477"/>
    </location>
</feature>
<evidence type="ECO:0000256" key="3">
    <source>
        <dbReference type="ARBA" id="ARBA00022801"/>
    </source>
</evidence>
<dbReference type="InterPro" id="IPR013595">
    <property type="entry name" value="Pept_S33_TAP-like_C"/>
</dbReference>
<comment type="caution">
    <text evidence="6">The sequence shown here is derived from an EMBL/GenBank/DDBJ whole genome shotgun (WGS) entry which is preliminary data.</text>
</comment>
<dbReference type="GO" id="GO:0016787">
    <property type="term" value="F:hydrolase activity"/>
    <property type="evidence" value="ECO:0007669"/>
    <property type="project" value="UniProtKB-KW"/>
</dbReference>
<evidence type="ECO:0000313" key="6">
    <source>
        <dbReference type="EMBL" id="MFD2479092.1"/>
    </source>
</evidence>
<dbReference type="EMBL" id="JBHUKQ010000002">
    <property type="protein sequence ID" value="MFD2479092.1"/>
    <property type="molecule type" value="Genomic_DNA"/>
</dbReference>